<organism evidence="2 3">
    <name type="scientific">Triticum urartu</name>
    <name type="common">Red wild einkorn</name>
    <name type="synonym">Crithodium urartu</name>
    <dbReference type="NCBI Taxonomy" id="4572"/>
    <lineage>
        <taxon>Eukaryota</taxon>
        <taxon>Viridiplantae</taxon>
        <taxon>Streptophyta</taxon>
        <taxon>Embryophyta</taxon>
        <taxon>Tracheophyta</taxon>
        <taxon>Spermatophyta</taxon>
        <taxon>Magnoliopsida</taxon>
        <taxon>Liliopsida</taxon>
        <taxon>Poales</taxon>
        <taxon>Poaceae</taxon>
        <taxon>BOP clade</taxon>
        <taxon>Pooideae</taxon>
        <taxon>Triticodae</taxon>
        <taxon>Triticeae</taxon>
        <taxon>Triticinae</taxon>
        <taxon>Triticum</taxon>
    </lineage>
</organism>
<feature type="compositionally biased region" description="Basic residues" evidence="1">
    <location>
        <begin position="1"/>
        <end position="17"/>
    </location>
</feature>
<evidence type="ECO:0000256" key="1">
    <source>
        <dbReference type="SAM" id="MobiDB-lite"/>
    </source>
</evidence>
<protein>
    <submittedName>
        <fullName evidence="2">Uncharacterized protein</fullName>
    </submittedName>
</protein>
<dbReference type="AlphaFoldDB" id="A0A8R7PR43"/>
<reference evidence="3" key="1">
    <citation type="journal article" date="2013" name="Nature">
        <title>Draft genome of the wheat A-genome progenitor Triticum urartu.</title>
        <authorList>
            <person name="Ling H.Q."/>
            <person name="Zhao S."/>
            <person name="Liu D."/>
            <person name="Wang J."/>
            <person name="Sun H."/>
            <person name="Zhang C."/>
            <person name="Fan H."/>
            <person name="Li D."/>
            <person name="Dong L."/>
            <person name="Tao Y."/>
            <person name="Gao C."/>
            <person name="Wu H."/>
            <person name="Li Y."/>
            <person name="Cui Y."/>
            <person name="Guo X."/>
            <person name="Zheng S."/>
            <person name="Wang B."/>
            <person name="Yu K."/>
            <person name="Liang Q."/>
            <person name="Yang W."/>
            <person name="Lou X."/>
            <person name="Chen J."/>
            <person name="Feng M."/>
            <person name="Jian J."/>
            <person name="Zhang X."/>
            <person name="Luo G."/>
            <person name="Jiang Y."/>
            <person name="Liu J."/>
            <person name="Wang Z."/>
            <person name="Sha Y."/>
            <person name="Zhang B."/>
            <person name="Wu H."/>
            <person name="Tang D."/>
            <person name="Shen Q."/>
            <person name="Xue P."/>
            <person name="Zou S."/>
            <person name="Wang X."/>
            <person name="Liu X."/>
            <person name="Wang F."/>
            <person name="Yang Y."/>
            <person name="An X."/>
            <person name="Dong Z."/>
            <person name="Zhang K."/>
            <person name="Zhang X."/>
            <person name="Luo M.C."/>
            <person name="Dvorak J."/>
            <person name="Tong Y."/>
            <person name="Wang J."/>
            <person name="Yang H."/>
            <person name="Li Z."/>
            <person name="Wang D."/>
            <person name="Zhang A."/>
            <person name="Wang J."/>
        </authorList>
    </citation>
    <scope>NUCLEOTIDE SEQUENCE</scope>
    <source>
        <strain evidence="3">cv. G1812</strain>
    </source>
</reference>
<reference evidence="2" key="2">
    <citation type="submission" date="2018-03" db="EMBL/GenBank/DDBJ databases">
        <title>The Triticum urartu genome reveals the dynamic nature of wheat genome evolution.</title>
        <authorList>
            <person name="Ling H."/>
            <person name="Ma B."/>
            <person name="Shi X."/>
            <person name="Liu H."/>
            <person name="Dong L."/>
            <person name="Sun H."/>
            <person name="Cao Y."/>
            <person name="Gao Q."/>
            <person name="Zheng S."/>
            <person name="Li Y."/>
            <person name="Yu Y."/>
            <person name="Du H."/>
            <person name="Qi M."/>
            <person name="Li Y."/>
            <person name="Yu H."/>
            <person name="Cui Y."/>
            <person name="Wang N."/>
            <person name="Chen C."/>
            <person name="Wu H."/>
            <person name="Zhao Y."/>
            <person name="Zhang J."/>
            <person name="Li Y."/>
            <person name="Zhou W."/>
            <person name="Zhang B."/>
            <person name="Hu W."/>
            <person name="Eijk M."/>
            <person name="Tang J."/>
            <person name="Witsenboer H."/>
            <person name="Zhao S."/>
            <person name="Li Z."/>
            <person name="Zhang A."/>
            <person name="Wang D."/>
            <person name="Liang C."/>
        </authorList>
    </citation>
    <scope>NUCLEOTIDE SEQUENCE [LARGE SCALE GENOMIC DNA]</scope>
    <source>
        <strain evidence="2">cv. G1812</strain>
    </source>
</reference>
<feature type="region of interest" description="Disordered" evidence="1">
    <location>
        <begin position="1"/>
        <end position="46"/>
    </location>
</feature>
<name>A0A8R7PR43_TRIUA</name>
<accession>A0A8R7PR43</accession>
<evidence type="ECO:0000313" key="2">
    <source>
        <dbReference type="EnsemblPlants" id="TuG1812G0300002260.01.T01.cds414021"/>
    </source>
</evidence>
<reference evidence="2" key="3">
    <citation type="submission" date="2022-06" db="UniProtKB">
        <authorList>
            <consortium name="EnsemblPlants"/>
        </authorList>
    </citation>
    <scope>IDENTIFICATION</scope>
</reference>
<dbReference type="EnsemblPlants" id="TuG1812G0300002260.01.T01">
    <property type="protein sequence ID" value="TuG1812G0300002260.01.T01.cds414021"/>
    <property type="gene ID" value="TuG1812G0300002260.01"/>
</dbReference>
<evidence type="ECO:0000313" key="3">
    <source>
        <dbReference type="Proteomes" id="UP000015106"/>
    </source>
</evidence>
<dbReference type="Gramene" id="TuG1812G0300002260.01.T01">
    <property type="protein sequence ID" value="TuG1812G0300002260.01.T01.cds414021"/>
    <property type="gene ID" value="TuG1812G0300002260.01"/>
</dbReference>
<dbReference type="Proteomes" id="UP000015106">
    <property type="component" value="Chromosome 3"/>
</dbReference>
<proteinExistence type="predicted"/>
<keyword evidence="3" id="KW-1185">Reference proteome</keyword>
<sequence length="77" mass="8399">VAGRGRSRRSRGSRWRRPVLVTGDSSQATRAPWSGQLDGASCSPASKPAVVAGRRRLYLRRGRGGRWRAGPIEIKEG</sequence>